<protein>
    <submittedName>
        <fullName evidence="2">Dynein heavy chain 3, axonemal</fullName>
    </submittedName>
</protein>
<dbReference type="GO" id="GO:0045505">
    <property type="term" value="F:dynein intermediate chain binding"/>
    <property type="evidence" value="ECO:0007669"/>
    <property type="project" value="InterPro"/>
</dbReference>
<dbReference type="GO" id="GO:0007018">
    <property type="term" value="P:microtubule-based movement"/>
    <property type="evidence" value="ECO:0007669"/>
    <property type="project" value="InterPro"/>
</dbReference>
<gene>
    <name evidence="2" type="ORF">MNEG_4576</name>
</gene>
<keyword evidence="3" id="KW-1185">Reference proteome</keyword>
<feature type="domain" description="Dynein heavy chain linker" evidence="1">
    <location>
        <begin position="1"/>
        <end position="83"/>
    </location>
</feature>
<sequence length="214" mass="23032">MLEILSETKDPTRVQPHLKKCFEGVDRLRFEANGDISGMVSIEGELVPLATRIRPASANGAVEKWLVQVESGMVESMRQVVTQGVAAYAPERRGEWVLKWPGQVVLAVTAIFWTQDVSAAISAGASDPSALAGCAARCGSQLNDVVGLVRGELSPLNRATLSALVVMDVHARDVAAALAAEEGVAGQPGCFSWTSQLRHYFEEQRPADEACGWW</sequence>
<dbReference type="Gene3D" id="3.20.180.20">
    <property type="entry name" value="Dynein heavy chain, N-terminal domain 2"/>
    <property type="match status" value="1"/>
</dbReference>
<dbReference type="AlphaFoldDB" id="A0A0D2MSI2"/>
<dbReference type="Pfam" id="PF08393">
    <property type="entry name" value="DHC_N2"/>
    <property type="match status" value="1"/>
</dbReference>
<dbReference type="PANTHER" id="PTHR45703:SF35">
    <property type="entry name" value="DYNEIN HEAVY CHAIN"/>
    <property type="match status" value="1"/>
</dbReference>
<evidence type="ECO:0000313" key="3">
    <source>
        <dbReference type="Proteomes" id="UP000054498"/>
    </source>
</evidence>
<name>A0A0D2MSI2_9CHLO</name>
<dbReference type="Proteomes" id="UP000054498">
    <property type="component" value="Unassembled WGS sequence"/>
</dbReference>
<evidence type="ECO:0000313" key="2">
    <source>
        <dbReference type="EMBL" id="KIZ03382.1"/>
    </source>
</evidence>
<dbReference type="GeneID" id="25737453"/>
<organism evidence="2 3">
    <name type="scientific">Monoraphidium neglectum</name>
    <dbReference type="NCBI Taxonomy" id="145388"/>
    <lineage>
        <taxon>Eukaryota</taxon>
        <taxon>Viridiplantae</taxon>
        <taxon>Chlorophyta</taxon>
        <taxon>core chlorophytes</taxon>
        <taxon>Chlorophyceae</taxon>
        <taxon>CS clade</taxon>
        <taxon>Sphaeropleales</taxon>
        <taxon>Selenastraceae</taxon>
        <taxon>Monoraphidium</taxon>
    </lineage>
</organism>
<dbReference type="EMBL" id="KK100861">
    <property type="protein sequence ID" value="KIZ03382.1"/>
    <property type="molecule type" value="Genomic_DNA"/>
</dbReference>
<dbReference type="Gene3D" id="1.20.58.1120">
    <property type="match status" value="1"/>
</dbReference>
<dbReference type="RefSeq" id="XP_013902401.1">
    <property type="nucleotide sequence ID" value="XM_014046947.1"/>
</dbReference>
<dbReference type="PANTHER" id="PTHR45703">
    <property type="entry name" value="DYNEIN HEAVY CHAIN"/>
    <property type="match status" value="1"/>
</dbReference>
<proteinExistence type="predicted"/>
<dbReference type="STRING" id="145388.A0A0D2MSI2"/>
<dbReference type="InterPro" id="IPR013602">
    <property type="entry name" value="Dynein_heavy_linker"/>
</dbReference>
<dbReference type="InterPro" id="IPR026983">
    <property type="entry name" value="DHC"/>
</dbReference>
<dbReference type="InterPro" id="IPR042228">
    <property type="entry name" value="Dynein_linker_3"/>
</dbReference>
<dbReference type="GO" id="GO:0051959">
    <property type="term" value="F:dynein light intermediate chain binding"/>
    <property type="evidence" value="ECO:0007669"/>
    <property type="project" value="InterPro"/>
</dbReference>
<accession>A0A0D2MSI2</accession>
<reference evidence="2 3" key="1">
    <citation type="journal article" date="2013" name="BMC Genomics">
        <title>Reconstruction of the lipid metabolism for the microalga Monoraphidium neglectum from its genome sequence reveals characteristics suitable for biofuel production.</title>
        <authorList>
            <person name="Bogen C."/>
            <person name="Al-Dilaimi A."/>
            <person name="Albersmeier A."/>
            <person name="Wichmann J."/>
            <person name="Grundmann M."/>
            <person name="Rupp O."/>
            <person name="Lauersen K.J."/>
            <person name="Blifernez-Klassen O."/>
            <person name="Kalinowski J."/>
            <person name="Goesmann A."/>
            <person name="Mussgnug J.H."/>
            <person name="Kruse O."/>
        </authorList>
    </citation>
    <scope>NUCLEOTIDE SEQUENCE [LARGE SCALE GENOMIC DNA]</scope>
    <source>
        <strain evidence="2 3">SAG 48.87</strain>
    </source>
</reference>
<dbReference type="GO" id="GO:0030286">
    <property type="term" value="C:dynein complex"/>
    <property type="evidence" value="ECO:0007669"/>
    <property type="project" value="InterPro"/>
</dbReference>
<dbReference type="OrthoDB" id="538982at2759"/>
<dbReference type="KEGG" id="mng:MNEG_4576"/>
<evidence type="ECO:0000259" key="1">
    <source>
        <dbReference type="Pfam" id="PF08393"/>
    </source>
</evidence>